<evidence type="ECO:0000256" key="1">
    <source>
        <dbReference type="SAM" id="Coils"/>
    </source>
</evidence>
<protein>
    <submittedName>
        <fullName evidence="2">Uncharacterized protein</fullName>
    </submittedName>
</protein>
<feature type="non-terminal residue" evidence="2">
    <location>
        <position position="96"/>
    </location>
</feature>
<keyword evidence="1" id="KW-0175">Coiled coil</keyword>
<dbReference type="AlphaFoldDB" id="A0A9Q0MKM2"/>
<evidence type="ECO:0000313" key="2">
    <source>
        <dbReference type="EMBL" id="KAJ6603683.1"/>
    </source>
</evidence>
<evidence type="ECO:0000313" key="3">
    <source>
        <dbReference type="Proteomes" id="UP001151699"/>
    </source>
</evidence>
<proteinExistence type="predicted"/>
<feature type="coiled-coil region" evidence="1">
    <location>
        <begin position="36"/>
        <end position="70"/>
    </location>
</feature>
<gene>
    <name evidence="2" type="ORF">Bhyg_15488</name>
</gene>
<comment type="caution">
    <text evidence="2">The sequence shown here is derived from an EMBL/GenBank/DDBJ whole genome shotgun (WGS) entry which is preliminary data.</text>
</comment>
<accession>A0A9Q0MKM2</accession>
<dbReference type="EMBL" id="WJQU01005979">
    <property type="protein sequence ID" value="KAJ6603683.1"/>
    <property type="molecule type" value="Genomic_DNA"/>
</dbReference>
<dbReference type="Proteomes" id="UP001151699">
    <property type="component" value="Unassembled WGS sequence"/>
</dbReference>
<reference evidence="2" key="1">
    <citation type="submission" date="2022-07" db="EMBL/GenBank/DDBJ databases">
        <authorList>
            <person name="Trinca V."/>
            <person name="Uliana J.V.C."/>
            <person name="Torres T.T."/>
            <person name="Ward R.J."/>
            <person name="Monesi N."/>
        </authorList>
    </citation>
    <scope>NUCLEOTIDE SEQUENCE</scope>
    <source>
        <strain evidence="2">HSMRA1968</strain>
        <tissue evidence="2">Whole embryos</tissue>
    </source>
</reference>
<name>A0A9Q0MKM2_9DIPT</name>
<sequence length="96" mass="10905">MNNSSGHALIVPNNTSAFSEDTMLGKAKDITSETILNHLRKTVDKLMKENKMLRDAVDELTKENEILRKDAKGQKISFCNKQFDTNDHVKDNVKRS</sequence>
<organism evidence="2 3">
    <name type="scientific">Pseudolycoriella hygida</name>
    <dbReference type="NCBI Taxonomy" id="35572"/>
    <lineage>
        <taxon>Eukaryota</taxon>
        <taxon>Metazoa</taxon>
        <taxon>Ecdysozoa</taxon>
        <taxon>Arthropoda</taxon>
        <taxon>Hexapoda</taxon>
        <taxon>Insecta</taxon>
        <taxon>Pterygota</taxon>
        <taxon>Neoptera</taxon>
        <taxon>Endopterygota</taxon>
        <taxon>Diptera</taxon>
        <taxon>Nematocera</taxon>
        <taxon>Sciaroidea</taxon>
        <taxon>Sciaridae</taxon>
        <taxon>Pseudolycoriella</taxon>
    </lineage>
</organism>
<keyword evidence="3" id="KW-1185">Reference proteome</keyword>